<dbReference type="EMBL" id="LWBP01000199">
    <property type="protein sequence ID" value="OQP56407.1"/>
    <property type="molecule type" value="Genomic_DNA"/>
</dbReference>
<evidence type="ECO:0000256" key="5">
    <source>
        <dbReference type="ARBA" id="ARBA00023136"/>
    </source>
</evidence>
<evidence type="ECO:0000256" key="6">
    <source>
        <dbReference type="SAM" id="Phobius"/>
    </source>
</evidence>
<evidence type="ECO:0000313" key="10">
    <source>
        <dbReference type="Proteomes" id="UP000192276"/>
    </source>
</evidence>
<keyword evidence="2" id="KW-1003">Cell membrane</keyword>
<feature type="transmembrane region" description="Helical" evidence="6">
    <location>
        <begin position="726"/>
        <end position="746"/>
    </location>
</feature>
<evidence type="ECO:0000313" key="9">
    <source>
        <dbReference type="EMBL" id="OQP56407.1"/>
    </source>
</evidence>
<feature type="transmembrane region" description="Helical" evidence="6">
    <location>
        <begin position="758"/>
        <end position="780"/>
    </location>
</feature>
<evidence type="ECO:0000256" key="2">
    <source>
        <dbReference type="ARBA" id="ARBA00022475"/>
    </source>
</evidence>
<evidence type="ECO:0000256" key="3">
    <source>
        <dbReference type="ARBA" id="ARBA00022692"/>
    </source>
</evidence>
<evidence type="ECO:0000256" key="1">
    <source>
        <dbReference type="ARBA" id="ARBA00004651"/>
    </source>
</evidence>
<organism evidence="9 10">
    <name type="scientific">Niastella populi</name>
    <dbReference type="NCBI Taxonomy" id="550983"/>
    <lineage>
        <taxon>Bacteria</taxon>
        <taxon>Pseudomonadati</taxon>
        <taxon>Bacteroidota</taxon>
        <taxon>Chitinophagia</taxon>
        <taxon>Chitinophagales</taxon>
        <taxon>Chitinophagaceae</taxon>
        <taxon>Niastella</taxon>
    </lineage>
</organism>
<keyword evidence="4 6" id="KW-1133">Transmembrane helix</keyword>
<protein>
    <recommendedName>
        <fullName evidence="11">ABC transporter permease</fullName>
    </recommendedName>
</protein>
<feature type="transmembrane region" description="Helical" evidence="6">
    <location>
        <begin position="428"/>
        <end position="447"/>
    </location>
</feature>
<feature type="domain" description="ABC3 transporter permease C-terminal" evidence="7">
    <location>
        <begin position="677"/>
        <end position="790"/>
    </location>
</feature>
<keyword evidence="10" id="KW-1185">Reference proteome</keyword>
<evidence type="ECO:0000256" key="4">
    <source>
        <dbReference type="ARBA" id="ARBA00022989"/>
    </source>
</evidence>
<feature type="transmembrane region" description="Helical" evidence="6">
    <location>
        <begin position="672"/>
        <end position="699"/>
    </location>
</feature>
<dbReference type="AlphaFoldDB" id="A0A1V9FDQ5"/>
<dbReference type="InterPro" id="IPR050250">
    <property type="entry name" value="Macrolide_Exporter_MacB"/>
</dbReference>
<sequence>MVRNYVKTAVRSLLRNKRYLAINIAGLSTGIAVCLIIFLVIHYEKSFDNFHSKKDRIYRVLTKGSATDSTSAVPFPLPAALKNDFPQFEDVCGIFSVTDAQVLVMDANGNPVKKFKEKGNAFFTEPAFFRIFDFPWLAGDPAGSMKDPNSVVLTKATATKYFGNWEKAVGQTIRIGPRLLLKVTGVLADLPVNTDFQMCMIVPYEQGGFSKSTDWITIDSNHGCYVLLKKGATAAAYSQPLISFSQKYRKPDNKNVQVMQSLQQVHFDEKAGNFLRKTISPSRIQTLWLIAGFILLIACVNFINLSTAQAVNRSREVGVRKVLGSSRLQLKKQFLTETFLLTACSVALSWVIAISLITFINTLLDLRMSSSLLWQPAVVLFTIAITVLVTLLAGLYPSFVLSAYNPVTALKTKLTTVSGKHINLRRSLVVAQFVIAQALIIGTLLMMKQMRFFNTSAMGFNKEALVNVPFQNDSAGLSKIDYIRNRLQQSGGITKVSFNSQSPSDVDNWWSGFKFDHREKDVDFAAIIKFADAEYVPAYELPLVAGRNFTTTDSIREFLVNESLVKKLGYADPHAVINKEIDLWNGRIKGSIAGVIKDFNASSFKDPISAVLISNLKKRYNTASIRIAGNDMRSEIKNIEKIWSAAFPDFVFEYEFMDDKVAGFYKQENMLYNLYTCFAAIAIFLSCLGLYGLASFMAVQRLKEVGIRKVLGASIQNIIYLFSREFIVLISVAFIIACPITWYFMHDWLQQYTYRTNLSWWVFAGAGMLAMLIALATVGFKALKAAQSNPVNNLRTE</sequence>
<dbReference type="PANTHER" id="PTHR30572">
    <property type="entry name" value="MEMBRANE COMPONENT OF TRANSPORTER-RELATED"/>
    <property type="match status" value="1"/>
</dbReference>
<keyword evidence="5 6" id="KW-0472">Membrane</keyword>
<evidence type="ECO:0000259" key="7">
    <source>
        <dbReference type="Pfam" id="PF02687"/>
    </source>
</evidence>
<proteinExistence type="predicted"/>
<dbReference type="InterPro" id="IPR003838">
    <property type="entry name" value="ABC3_permease_C"/>
</dbReference>
<dbReference type="PANTHER" id="PTHR30572:SF18">
    <property type="entry name" value="ABC-TYPE MACROLIDE FAMILY EXPORT SYSTEM PERMEASE COMPONENT 2"/>
    <property type="match status" value="1"/>
</dbReference>
<dbReference type="Proteomes" id="UP000192276">
    <property type="component" value="Unassembled WGS sequence"/>
</dbReference>
<keyword evidence="3 6" id="KW-0812">Transmembrane</keyword>
<comment type="subcellular location">
    <subcellularLocation>
        <location evidence="1">Cell membrane</location>
        <topology evidence="1">Multi-pass membrane protein</topology>
    </subcellularLocation>
</comment>
<feature type="transmembrane region" description="Helical" evidence="6">
    <location>
        <begin position="20"/>
        <end position="43"/>
    </location>
</feature>
<dbReference type="GO" id="GO:0005886">
    <property type="term" value="C:plasma membrane"/>
    <property type="evidence" value="ECO:0007669"/>
    <property type="project" value="UniProtKB-SubCell"/>
</dbReference>
<dbReference type="OrthoDB" id="1451596at2"/>
<dbReference type="InterPro" id="IPR025857">
    <property type="entry name" value="MacB_PCD"/>
</dbReference>
<name>A0A1V9FDQ5_9BACT</name>
<feature type="transmembrane region" description="Helical" evidence="6">
    <location>
        <begin position="286"/>
        <end position="305"/>
    </location>
</feature>
<evidence type="ECO:0000259" key="8">
    <source>
        <dbReference type="Pfam" id="PF12704"/>
    </source>
</evidence>
<dbReference type="Pfam" id="PF02687">
    <property type="entry name" value="FtsX"/>
    <property type="match status" value="2"/>
</dbReference>
<dbReference type="STRING" id="550983.A4R26_04390"/>
<feature type="transmembrane region" description="Helical" evidence="6">
    <location>
        <begin position="339"/>
        <end position="360"/>
    </location>
</feature>
<feature type="transmembrane region" description="Helical" evidence="6">
    <location>
        <begin position="372"/>
        <end position="396"/>
    </location>
</feature>
<evidence type="ECO:0008006" key="11">
    <source>
        <dbReference type="Google" id="ProtNLM"/>
    </source>
</evidence>
<accession>A0A1V9FDQ5</accession>
<feature type="domain" description="MacB-like periplasmic core" evidence="8">
    <location>
        <begin position="21"/>
        <end position="239"/>
    </location>
</feature>
<dbReference type="GO" id="GO:0022857">
    <property type="term" value="F:transmembrane transporter activity"/>
    <property type="evidence" value="ECO:0007669"/>
    <property type="project" value="TreeGrafter"/>
</dbReference>
<feature type="domain" description="ABC3 transporter permease C-terminal" evidence="7">
    <location>
        <begin position="289"/>
        <end position="406"/>
    </location>
</feature>
<reference evidence="10" key="1">
    <citation type="submission" date="2016-04" db="EMBL/GenBank/DDBJ databases">
        <authorList>
            <person name="Chen L."/>
            <person name="Zhuang W."/>
            <person name="Wang G."/>
        </authorList>
    </citation>
    <scope>NUCLEOTIDE SEQUENCE [LARGE SCALE GENOMIC DNA]</scope>
    <source>
        <strain evidence="10">208</strain>
    </source>
</reference>
<dbReference type="RefSeq" id="WP_081168462.1">
    <property type="nucleotide sequence ID" value="NZ_LWBP01000199.1"/>
</dbReference>
<comment type="caution">
    <text evidence="9">The sequence shown here is derived from an EMBL/GenBank/DDBJ whole genome shotgun (WGS) entry which is preliminary data.</text>
</comment>
<dbReference type="Pfam" id="PF12704">
    <property type="entry name" value="MacB_PCD"/>
    <property type="match status" value="1"/>
</dbReference>
<gene>
    <name evidence="9" type="ORF">A4R26_04390</name>
</gene>